<keyword evidence="1" id="KW-0547">Nucleotide-binding</keyword>
<comment type="catalytic activity">
    <reaction evidence="1">
        <text>ATP + H2O = ADP + phosphate + H(+)</text>
        <dbReference type="Rhea" id="RHEA:13065"/>
        <dbReference type="ChEBI" id="CHEBI:15377"/>
        <dbReference type="ChEBI" id="CHEBI:15378"/>
        <dbReference type="ChEBI" id="CHEBI:30616"/>
        <dbReference type="ChEBI" id="CHEBI:43474"/>
        <dbReference type="ChEBI" id="CHEBI:456216"/>
        <dbReference type="EC" id="5.6.2.3"/>
    </reaction>
</comment>
<keyword evidence="4" id="KW-1185">Reference proteome</keyword>
<comment type="cofactor">
    <cofactor evidence="1">
        <name>Mg(2+)</name>
        <dbReference type="ChEBI" id="CHEBI:18420"/>
    </cofactor>
</comment>
<comment type="caution">
    <text evidence="3">The sequence shown here is derived from an EMBL/GenBank/DDBJ whole genome shotgun (WGS) entry which is preliminary data.</text>
</comment>
<dbReference type="GO" id="GO:0005524">
    <property type="term" value="F:ATP binding"/>
    <property type="evidence" value="ECO:0007669"/>
    <property type="project" value="UniProtKB-KW"/>
</dbReference>
<keyword evidence="1" id="KW-0378">Hydrolase</keyword>
<keyword evidence="1" id="KW-0227">DNA damage</keyword>
<dbReference type="GO" id="GO:0006310">
    <property type="term" value="P:DNA recombination"/>
    <property type="evidence" value="ECO:0007669"/>
    <property type="project" value="UniProtKB-KW"/>
</dbReference>
<proteinExistence type="inferred from homology"/>
<keyword evidence="1" id="KW-0067">ATP-binding</keyword>
<dbReference type="PANTHER" id="PTHR10492:SF57">
    <property type="entry name" value="ATP-DEPENDENT DNA HELICASE"/>
    <property type="match status" value="1"/>
</dbReference>
<keyword evidence="1" id="KW-0347">Helicase</keyword>
<dbReference type="EC" id="5.6.2.3" evidence="1"/>
<dbReference type="Pfam" id="PF05970">
    <property type="entry name" value="PIF1"/>
    <property type="match status" value="1"/>
</dbReference>
<dbReference type="PANTHER" id="PTHR10492">
    <property type="match status" value="1"/>
</dbReference>
<name>A0A9N8Z3X8_9GLOM</name>
<dbReference type="GO" id="GO:0016787">
    <property type="term" value="F:hydrolase activity"/>
    <property type="evidence" value="ECO:0007669"/>
    <property type="project" value="UniProtKB-KW"/>
</dbReference>
<dbReference type="GO" id="GO:0006281">
    <property type="term" value="P:DNA repair"/>
    <property type="evidence" value="ECO:0007669"/>
    <property type="project" value="UniProtKB-KW"/>
</dbReference>
<dbReference type="EMBL" id="CAJVQA010000379">
    <property type="protein sequence ID" value="CAG8471668.1"/>
    <property type="molecule type" value="Genomic_DNA"/>
</dbReference>
<sequence length="144" mass="16971">MSLSDSVHEFRNKLINKKLNYNIQTLIEPTRTVKTFLYNNLLAKVHFTRNIALAVASSGIVALLLDENYIAYSQFKIPIELYENLIYNIYVNTDYAMLLKQAILFIWDKALMMHYYAFKTQILSVIPKDKHKDIRNICFCYSYL</sequence>
<evidence type="ECO:0000313" key="4">
    <source>
        <dbReference type="Proteomes" id="UP000789759"/>
    </source>
</evidence>
<dbReference type="GO" id="GO:0000723">
    <property type="term" value="P:telomere maintenance"/>
    <property type="evidence" value="ECO:0007669"/>
    <property type="project" value="InterPro"/>
</dbReference>
<evidence type="ECO:0000313" key="3">
    <source>
        <dbReference type="EMBL" id="CAG8471668.1"/>
    </source>
</evidence>
<gene>
    <name evidence="3" type="ORF">CPELLU_LOCUS1102</name>
</gene>
<comment type="similarity">
    <text evidence="1">Belongs to the helicase family.</text>
</comment>
<keyword evidence="1" id="KW-0233">DNA recombination</keyword>
<protein>
    <recommendedName>
        <fullName evidence="1">ATP-dependent DNA helicase</fullName>
        <ecNumber evidence="1">5.6.2.3</ecNumber>
    </recommendedName>
</protein>
<accession>A0A9N8Z3X8</accession>
<reference evidence="3" key="1">
    <citation type="submission" date="2021-06" db="EMBL/GenBank/DDBJ databases">
        <authorList>
            <person name="Kallberg Y."/>
            <person name="Tangrot J."/>
            <person name="Rosling A."/>
        </authorList>
    </citation>
    <scope>NUCLEOTIDE SEQUENCE</scope>
    <source>
        <strain evidence="3">FL966</strain>
    </source>
</reference>
<dbReference type="OrthoDB" id="2445360at2759"/>
<evidence type="ECO:0000259" key="2">
    <source>
        <dbReference type="Pfam" id="PF05970"/>
    </source>
</evidence>
<evidence type="ECO:0000256" key="1">
    <source>
        <dbReference type="RuleBase" id="RU363044"/>
    </source>
</evidence>
<dbReference type="AlphaFoldDB" id="A0A9N8Z3X8"/>
<dbReference type="InterPro" id="IPR010285">
    <property type="entry name" value="DNA_helicase_pif1-like_DEAD"/>
</dbReference>
<organism evidence="3 4">
    <name type="scientific">Cetraspora pellucida</name>
    <dbReference type="NCBI Taxonomy" id="1433469"/>
    <lineage>
        <taxon>Eukaryota</taxon>
        <taxon>Fungi</taxon>
        <taxon>Fungi incertae sedis</taxon>
        <taxon>Mucoromycota</taxon>
        <taxon>Glomeromycotina</taxon>
        <taxon>Glomeromycetes</taxon>
        <taxon>Diversisporales</taxon>
        <taxon>Gigasporaceae</taxon>
        <taxon>Cetraspora</taxon>
    </lineage>
</organism>
<dbReference type="GO" id="GO:0043139">
    <property type="term" value="F:5'-3' DNA helicase activity"/>
    <property type="evidence" value="ECO:0007669"/>
    <property type="project" value="UniProtKB-EC"/>
</dbReference>
<keyword evidence="1" id="KW-0234">DNA repair</keyword>
<dbReference type="Proteomes" id="UP000789759">
    <property type="component" value="Unassembled WGS sequence"/>
</dbReference>
<feature type="domain" description="DNA helicase Pif1-like DEAD-box helicase" evidence="2">
    <location>
        <begin position="32"/>
        <end position="120"/>
    </location>
</feature>